<evidence type="ECO:0000313" key="2">
    <source>
        <dbReference type="EMBL" id="GBG39355.1"/>
    </source>
</evidence>
<dbReference type="Pfam" id="PF00004">
    <property type="entry name" value="AAA"/>
    <property type="match status" value="1"/>
</dbReference>
<gene>
    <name evidence="2" type="ORF">MmonteBS_37270</name>
    <name evidence="3" type="ORF">NJB18185_48330</name>
</gene>
<dbReference type="InterPro" id="IPR003593">
    <property type="entry name" value="AAA+_ATPase"/>
</dbReference>
<evidence type="ECO:0000313" key="3">
    <source>
        <dbReference type="EMBL" id="GKU75062.1"/>
    </source>
</evidence>
<feature type="domain" description="AAA+ ATPase" evidence="1">
    <location>
        <begin position="117"/>
        <end position="249"/>
    </location>
</feature>
<organism evidence="3 5">
    <name type="scientific">Mycobacterium montefiorense</name>
    <dbReference type="NCBI Taxonomy" id="154654"/>
    <lineage>
        <taxon>Bacteria</taxon>
        <taxon>Bacillati</taxon>
        <taxon>Actinomycetota</taxon>
        <taxon>Actinomycetes</taxon>
        <taxon>Mycobacteriales</taxon>
        <taxon>Mycobacteriaceae</taxon>
        <taxon>Mycobacterium</taxon>
        <taxon>Mycobacterium simiae complex</taxon>
    </lineage>
</organism>
<dbReference type="GO" id="GO:0016887">
    <property type="term" value="F:ATP hydrolysis activity"/>
    <property type="evidence" value="ECO:0007669"/>
    <property type="project" value="InterPro"/>
</dbReference>
<dbReference type="Gene3D" id="3.40.50.300">
    <property type="entry name" value="P-loop containing nucleotide triphosphate hydrolases"/>
    <property type="match status" value="1"/>
</dbReference>
<dbReference type="EMBL" id="BQYH01000065">
    <property type="protein sequence ID" value="GKU75062.1"/>
    <property type="molecule type" value="Genomic_DNA"/>
</dbReference>
<dbReference type="AlphaFoldDB" id="A0AA37PRV5"/>
<dbReference type="Proteomes" id="UP001139505">
    <property type="component" value="Unassembled WGS sequence"/>
</dbReference>
<keyword evidence="4" id="KW-1185">Reference proteome</keyword>
<proteinExistence type="predicted"/>
<reference evidence="3" key="3">
    <citation type="journal article" date="2022" name="Microbiol. Resour. Announc.">
        <title>Draft Genome Sequences of Eight Mycobacterium montefiorense Strains Isolated from Salamanders in Captivity.</title>
        <authorList>
            <person name="Komine T."/>
            <person name="Ihara H."/>
            <person name="Fukano H."/>
            <person name="Hoshino Y."/>
            <person name="Kurata O."/>
            <person name="Wada S."/>
        </authorList>
    </citation>
    <scope>NUCLEOTIDE SEQUENCE</scope>
    <source>
        <strain evidence="3">NJB18185</strain>
    </source>
</reference>
<dbReference type="PANTHER" id="PTHR23077">
    <property type="entry name" value="AAA-FAMILY ATPASE"/>
    <property type="match status" value="1"/>
</dbReference>
<dbReference type="PANTHER" id="PTHR23077:SF198">
    <property type="entry name" value="ATP-DEPENDENT ZINC METALLOPROTEASE FTSH"/>
    <property type="match status" value="1"/>
</dbReference>
<dbReference type="EMBL" id="BFCH01000019">
    <property type="protein sequence ID" value="GBG39355.1"/>
    <property type="molecule type" value="Genomic_DNA"/>
</dbReference>
<accession>A0AA37PRV5</accession>
<reference evidence="4" key="2">
    <citation type="submission" date="2018-04" db="EMBL/GenBank/DDBJ databases">
        <title>Draft genome sequence of Mycobacterium montefiorense isolated from Japanese black salamander.</title>
        <authorList>
            <person name="Fukano H."/>
            <person name="Yoshida M."/>
            <person name="Shimizu A."/>
            <person name="Iwao H."/>
            <person name="Kurata O."/>
            <person name="Katayama Y."/>
            <person name="Omatsu T."/>
            <person name="Mizutani T."/>
            <person name="Wada S."/>
            <person name="Hoshino Y."/>
        </authorList>
    </citation>
    <scope>NUCLEOTIDE SEQUENCE [LARGE SCALE GENOMIC DNA]</scope>
    <source>
        <strain evidence="4">BS</strain>
    </source>
</reference>
<dbReference type="Proteomes" id="UP000245060">
    <property type="component" value="Unassembled WGS sequence"/>
</dbReference>
<name>A0AA37PRV5_9MYCO</name>
<evidence type="ECO:0000313" key="5">
    <source>
        <dbReference type="Proteomes" id="UP001139505"/>
    </source>
</evidence>
<sequence length="324" mass="36209">MANAEYLTELVRAHYTGDDRRFSNLLNQVIAAESRAGHSRLAERLRELRIEATRTDAPARATPLARAPRNLEQILAVAYSNTKLADLVLTSQTRNSLDRYVIEQRRAQVLADHGLRPRRRLLLHGPPGCGKTMTAQALAGELKLPLVRVRLEVIFSRYLGETAGTLTEVFAEVARVRGVYLFDEFDALGRTRLDDSDVGEIKRVVTTFLQLLDADISDSLLIAATNTGNALDAALFRRFDDVVELPEPTDEQRRELLNRLMRPWRLKTTSAVLNEASGLSFADIRAAVEDAYKDAILSDSERPTREGIAARLAEREARAPKPKL</sequence>
<dbReference type="SMART" id="SM00382">
    <property type="entry name" value="AAA"/>
    <property type="match status" value="1"/>
</dbReference>
<dbReference type="InterPro" id="IPR003959">
    <property type="entry name" value="ATPase_AAA_core"/>
</dbReference>
<dbReference type="CDD" id="cd19481">
    <property type="entry name" value="RecA-like_protease"/>
    <property type="match status" value="1"/>
</dbReference>
<comment type="caution">
    <text evidence="3">The sequence shown here is derived from an EMBL/GenBank/DDBJ whole genome shotgun (WGS) entry which is preliminary data.</text>
</comment>
<dbReference type="RefSeq" id="WP_108924434.1">
    <property type="nucleotide sequence ID" value="NZ_BFCH01000019.1"/>
</dbReference>
<dbReference type="SUPFAM" id="SSF52540">
    <property type="entry name" value="P-loop containing nucleoside triphosphate hydrolases"/>
    <property type="match status" value="1"/>
</dbReference>
<protein>
    <submittedName>
        <fullName evidence="3">ATPase</fullName>
    </submittedName>
</protein>
<dbReference type="InterPro" id="IPR050168">
    <property type="entry name" value="AAA_ATPase_domain"/>
</dbReference>
<dbReference type="GO" id="GO:0005524">
    <property type="term" value="F:ATP binding"/>
    <property type="evidence" value="ECO:0007669"/>
    <property type="project" value="InterPro"/>
</dbReference>
<evidence type="ECO:0000313" key="4">
    <source>
        <dbReference type="Proteomes" id="UP000245060"/>
    </source>
</evidence>
<evidence type="ECO:0000259" key="1">
    <source>
        <dbReference type="SMART" id="SM00382"/>
    </source>
</evidence>
<reference evidence="3" key="4">
    <citation type="submission" date="2022-04" db="EMBL/GenBank/DDBJ databases">
        <authorList>
            <person name="Komine T."/>
            <person name="Fukano H."/>
            <person name="Wada S."/>
        </authorList>
    </citation>
    <scope>NUCLEOTIDE SEQUENCE</scope>
    <source>
        <strain evidence="3">NJB18185</strain>
    </source>
</reference>
<reference evidence="2" key="1">
    <citation type="journal article" date="2018" name="Genome Announc.">
        <title>Draft Genome Sequence of Mycobacterium montefiorense Isolated from Japanese Black Salamander (Hynobius nigrescens).</title>
        <authorList>
            <person name="Fukano H."/>
            <person name="Yoshida M."/>
            <person name="Shimizu A."/>
            <person name="Iwao H."/>
            <person name="Katayama Y."/>
            <person name="Omatsu T."/>
            <person name="Mizutani T."/>
            <person name="Kurata O."/>
            <person name="Wada S."/>
            <person name="Hoshino Y."/>
        </authorList>
    </citation>
    <scope>NUCLEOTIDE SEQUENCE</scope>
    <source>
        <strain evidence="2">BS</strain>
    </source>
</reference>
<dbReference type="InterPro" id="IPR027417">
    <property type="entry name" value="P-loop_NTPase"/>
</dbReference>